<dbReference type="RefSeq" id="WP_169102111.1">
    <property type="nucleotide sequence ID" value="NZ_JABBVZ010000091.1"/>
</dbReference>
<feature type="binding site" evidence="1">
    <location>
        <position position="220"/>
    </location>
    <ligand>
        <name>ATP</name>
        <dbReference type="ChEBI" id="CHEBI:30616"/>
    </ligand>
</feature>
<comment type="catalytic activity">
    <reaction evidence="1">
        <text>thiamine phosphate + ATP = thiamine diphosphate + ADP</text>
        <dbReference type="Rhea" id="RHEA:15913"/>
        <dbReference type="ChEBI" id="CHEBI:30616"/>
        <dbReference type="ChEBI" id="CHEBI:37575"/>
        <dbReference type="ChEBI" id="CHEBI:58937"/>
        <dbReference type="ChEBI" id="CHEBI:456216"/>
        <dbReference type="EC" id="2.7.4.16"/>
    </reaction>
</comment>
<gene>
    <name evidence="1 4" type="primary">thiL</name>
    <name evidence="4" type="ORF">HIJ39_17880</name>
</gene>
<feature type="binding site" evidence="1">
    <location>
        <position position="55"/>
    </location>
    <ligand>
        <name>substrate</name>
    </ligand>
</feature>
<feature type="domain" description="PurM-like N-terminal" evidence="2">
    <location>
        <begin position="30"/>
        <end position="141"/>
    </location>
</feature>
<dbReference type="EMBL" id="JABBVZ010000091">
    <property type="protein sequence ID" value="NMP24205.1"/>
    <property type="molecule type" value="Genomic_DNA"/>
</dbReference>
<dbReference type="SUPFAM" id="SSF56042">
    <property type="entry name" value="PurM C-terminal domain-like"/>
    <property type="match status" value="1"/>
</dbReference>
<organism evidence="4 5">
    <name type="scientific">Sulfobacillus harzensis</name>
    <dbReference type="NCBI Taxonomy" id="2729629"/>
    <lineage>
        <taxon>Bacteria</taxon>
        <taxon>Bacillati</taxon>
        <taxon>Bacillota</taxon>
        <taxon>Clostridia</taxon>
        <taxon>Eubacteriales</taxon>
        <taxon>Clostridiales Family XVII. Incertae Sedis</taxon>
        <taxon>Sulfobacillus</taxon>
    </lineage>
</organism>
<feature type="binding site" evidence="1">
    <location>
        <position position="218"/>
    </location>
    <ligand>
        <name>Mg(2+)</name>
        <dbReference type="ChEBI" id="CHEBI:18420"/>
        <label>3</label>
    </ligand>
</feature>
<dbReference type="HAMAP" id="MF_02128">
    <property type="entry name" value="TMP_kinase"/>
    <property type="match status" value="1"/>
</dbReference>
<keyword evidence="5" id="KW-1185">Reference proteome</keyword>
<feature type="binding site" evidence="1">
    <location>
        <position position="48"/>
    </location>
    <ligand>
        <name>Mg(2+)</name>
        <dbReference type="ChEBI" id="CHEBI:18420"/>
        <label>2</label>
    </ligand>
</feature>
<dbReference type="Pfam" id="PF02769">
    <property type="entry name" value="AIRS_C"/>
    <property type="match status" value="1"/>
</dbReference>
<feature type="binding site" evidence="1">
    <location>
        <position position="48"/>
    </location>
    <ligand>
        <name>Mg(2+)</name>
        <dbReference type="ChEBI" id="CHEBI:18420"/>
        <label>1</label>
    </ligand>
</feature>
<dbReference type="InterPro" id="IPR036921">
    <property type="entry name" value="PurM-like_N_sf"/>
</dbReference>
<evidence type="ECO:0000313" key="4">
    <source>
        <dbReference type="EMBL" id="NMP24205.1"/>
    </source>
</evidence>
<keyword evidence="1 4" id="KW-0808">Transferase</keyword>
<keyword evidence="1" id="KW-0460">Magnesium</keyword>
<dbReference type="InterPro" id="IPR036676">
    <property type="entry name" value="PurM-like_C_sf"/>
</dbReference>
<name>A0A7Y0L6N4_9FIRM</name>
<keyword evidence="1" id="KW-0784">Thiamine biosynthesis</keyword>
<dbReference type="AlphaFoldDB" id="A0A7Y0L6N4"/>
<dbReference type="Pfam" id="PF00586">
    <property type="entry name" value="AIRS"/>
    <property type="match status" value="1"/>
</dbReference>
<dbReference type="UniPathway" id="UPA00060">
    <property type="reaction ID" value="UER00142"/>
</dbReference>
<dbReference type="Proteomes" id="UP000533476">
    <property type="component" value="Unassembled WGS sequence"/>
</dbReference>
<evidence type="ECO:0000259" key="2">
    <source>
        <dbReference type="Pfam" id="PF00586"/>
    </source>
</evidence>
<dbReference type="InterPro" id="IPR006283">
    <property type="entry name" value="ThiL-like"/>
</dbReference>
<comment type="caution">
    <text evidence="1">Lacks conserved residue(s) required for the propagation of feature annotation.</text>
</comment>
<comment type="similarity">
    <text evidence="1">Belongs to the thiamine-monophosphate kinase family.</text>
</comment>
<sequence length="332" mass="35597">MQVKRLGERGLIAMIHRMQSAPPPGMVGIGDDAAVLPAQQRGWLISQDMLVEDIHFRWDWSAPEQVGVKAAHVNMSDIAAMGGRPRAALTSVAVPGSLSSEVLESLYRGLTRAFDPFGVVIVGGDTVGAVDKLVLDVTILGEPGPGGPVMRQGARPGDRLLVSGRLGASYAGYMLLSHGIGWPGTDIDDRSVLTAHLEPQARVELGLAVAPFVHAMTDVSDGLVDEVRELTRFGSVGADVWLERLPICPATRRVGEHFGGDGRDYALYGGEDYELLMAVPPSHLQAVQEAAEATAIPLTEIGAITDRRQIRWLDDGNPVAVKDVAFFDHFSR</sequence>
<feature type="binding site" evidence="1">
    <location>
        <position position="271"/>
    </location>
    <ligand>
        <name>substrate</name>
    </ligand>
</feature>
<evidence type="ECO:0000259" key="3">
    <source>
        <dbReference type="Pfam" id="PF02769"/>
    </source>
</evidence>
<feature type="binding site" evidence="1">
    <location>
        <position position="46"/>
    </location>
    <ligand>
        <name>Mg(2+)</name>
        <dbReference type="ChEBI" id="CHEBI:18420"/>
        <label>4</label>
    </ligand>
</feature>
<dbReference type="CDD" id="cd02194">
    <property type="entry name" value="ThiL"/>
    <property type="match status" value="1"/>
</dbReference>
<feature type="binding site" evidence="1">
    <location>
        <position position="107"/>
    </location>
    <ligand>
        <name>ATP</name>
        <dbReference type="ChEBI" id="CHEBI:30616"/>
    </ligand>
</feature>
<dbReference type="GO" id="GO:0005524">
    <property type="term" value="F:ATP binding"/>
    <property type="evidence" value="ECO:0007669"/>
    <property type="project" value="UniProtKB-UniRule"/>
</dbReference>
<dbReference type="PANTHER" id="PTHR30270">
    <property type="entry name" value="THIAMINE-MONOPHOSPHATE KINASE"/>
    <property type="match status" value="1"/>
</dbReference>
<proteinExistence type="inferred from homology"/>
<dbReference type="GO" id="GO:0000287">
    <property type="term" value="F:magnesium ion binding"/>
    <property type="evidence" value="ECO:0007669"/>
    <property type="project" value="UniProtKB-UniRule"/>
</dbReference>
<dbReference type="Gene3D" id="3.30.1330.10">
    <property type="entry name" value="PurM-like, N-terminal domain"/>
    <property type="match status" value="1"/>
</dbReference>
<feature type="binding site" evidence="1">
    <location>
        <position position="77"/>
    </location>
    <ligand>
        <name>Mg(2+)</name>
        <dbReference type="ChEBI" id="CHEBI:18420"/>
        <label>4</label>
    </ligand>
</feature>
<feature type="binding site" evidence="1">
    <location>
        <position position="221"/>
    </location>
    <ligand>
        <name>Mg(2+)</name>
        <dbReference type="ChEBI" id="CHEBI:18420"/>
        <label>5</label>
    </ligand>
</feature>
<dbReference type="GO" id="GO:0009228">
    <property type="term" value="P:thiamine biosynthetic process"/>
    <property type="evidence" value="ECO:0007669"/>
    <property type="project" value="UniProtKB-KW"/>
</dbReference>
<feature type="binding site" evidence="1">
    <location>
        <begin position="124"/>
        <end position="125"/>
    </location>
    <ligand>
        <name>ATP</name>
        <dbReference type="ChEBI" id="CHEBI:30616"/>
    </ligand>
</feature>
<keyword evidence="1" id="KW-0547">Nucleotide-binding</keyword>
<accession>A0A7Y0L6N4</accession>
<dbReference type="GO" id="GO:0009229">
    <property type="term" value="P:thiamine diphosphate biosynthetic process"/>
    <property type="evidence" value="ECO:0007669"/>
    <property type="project" value="UniProtKB-UniRule"/>
</dbReference>
<keyword evidence="1" id="KW-0067">ATP-binding</keyword>
<dbReference type="InterPro" id="IPR010918">
    <property type="entry name" value="PurM-like_C_dom"/>
</dbReference>
<feature type="binding site" evidence="1">
    <location>
        <position position="77"/>
    </location>
    <ligand>
        <name>Mg(2+)</name>
        <dbReference type="ChEBI" id="CHEBI:18420"/>
        <label>2</label>
    </ligand>
</feature>
<feature type="binding site" evidence="1">
    <location>
        <position position="32"/>
    </location>
    <ligand>
        <name>Mg(2+)</name>
        <dbReference type="ChEBI" id="CHEBI:18420"/>
        <label>3</label>
    </ligand>
</feature>
<dbReference type="InterPro" id="IPR016188">
    <property type="entry name" value="PurM-like_N"/>
</dbReference>
<dbReference type="PIRSF" id="PIRSF005303">
    <property type="entry name" value="Thiam_monoph_kin"/>
    <property type="match status" value="1"/>
</dbReference>
<comment type="caution">
    <text evidence="4">The sequence shown here is derived from an EMBL/GenBank/DDBJ whole genome shotgun (WGS) entry which is preliminary data.</text>
</comment>
<dbReference type="SUPFAM" id="SSF55326">
    <property type="entry name" value="PurM N-terminal domain-like"/>
    <property type="match status" value="1"/>
</dbReference>
<dbReference type="Gene3D" id="3.90.650.10">
    <property type="entry name" value="PurM-like C-terminal domain"/>
    <property type="match status" value="1"/>
</dbReference>
<comment type="function">
    <text evidence="1">Catalyzes the ATP-dependent phosphorylation of thiamine-monophosphate (TMP) to form thiamine-pyrophosphate (TPP), the active form of vitamin B1.</text>
</comment>
<feature type="binding site" evidence="1">
    <location>
        <position position="77"/>
    </location>
    <ligand>
        <name>Mg(2+)</name>
        <dbReference type="ChEBI" id="CHEBI:18420"/>
        <label>3</label>
    </ligand>
</feature>
<evidence type="ECO:0000313" key="5">
    <source>
        <dbReference type="Proteomes" id="UP000533476"/>
    </source>
</evidence>
<evidence type="ECO:0000256" key="1">
    <source>
        <dbReference type="HAMAP-Rule" id="MF_02128"/>
    </source>
</evidence>
<dbReference type="GO" id="GO:0009030">
    <property type="term" value="F:thiamine-phosphate kinase activity"/>
    <property type="evidence" value="ECO:0007669"/>
    <property type="project" value="UniProtKB-UniRule"/>
</dbReference>
<feature type="binding site" evidence="1">
    <location>
        <position position="151"/>
    </location>
    <ligand>
        <name>ATP</name>
        <dbReference type="ChEBI" id="CHEBI:30616"/>
    </ligand>
</feature>
<comment type="miscellaneous">
    <text evidence="1">Reaction mechanism of ThiL seems to utilize a direct, inline transfer of the gamma-phosphate of ATP to TMP rather than a phosphorylated enzyme intermediate.</text>
</comment>
<reference evidence="4 5" key="1">
    <citation type="submission" date="2020-04" db="EMBL/GenBank/DDBJ databases">
        <authorList>
            <person name="Zhang R."/>
            <person name="Schippers A."/>
        </authorList>
    </citation>
    <scope>NUCLEOTIDE SEQUENCE [LARGE SCALE GENOMIC DNA]</scope>
    <source>
        <strain evidence="4 5">DSM 109850</strain>
    </source>
</reference>
<dbReference type="EC" id="2.7.4.16" evidence="1"/>
<protein>
    <recommendedName>
        <fullName evidence="1">Thiamine-monophosphate kinase</fullName>
        <shortName evidence="1">TMP kinase</shortName>
        <shortName evidence="1">Thiamine-phosphate kinase</shortName>
        <ecNumber evidence="1">2.7.4.16</ecNumber>
    </recommendedName>
</protein>
<feature type="binding site" evidence="1">
    <location>
        <position position="125"/>
    </location>
    <ligand>
        <name>Mg(2+)</name>
        <dbReference type="ChEBI" id="CHEBI:18420"/>
        <label>1</label>
    </ligand>
</feature>
<comment type="pathway">
    <text evidence="1">Cofactor biosynthesis; thiamine diphosphate biosynthesis; thiamine diphosphate from thiamine phosphate: step 1/1.</text>
</comment>
<feature type="binding site" evidence="1">
    <location>
        <position position="327"/>
    </location>
    <ligand>
        <name>substrate</name>
    </ligand>
</feature>
<feature type="binding site" evidence="1">
    <location>
        <position position="32"/>
    </location>
    <ligand>
        <name>Mg(2+)</name>
        <dbReference type="ChEBI" id="CHEBI:18420"/>
        <label>4</label>
    </ligand>
</feature>
<dbReference type="PANTHER" id="PTHR30270:SF0">
    <property type="entry name" value="THIAMINE-MONOPHOSPHATE KINASE"/>
    <property type="match status" value="1"/>
</dbReference>
<dbReference type="NCBIfam" id="TIGR01379">
    <property type="entry name" value="thiL"/>
    <property type="match status" value="1"/>
</dbReference>
<keyword evidence="1 4" id="KW-0418">Kinase</keyword>
<keyword evidence="1" id="KW-0479">Metal-binding</keyword>
<feature type="domain" description="PurM-like C-terminal" evidence="3">
    <location>
        <begin position="155"/>
        <end position="309"/>
    </location>
</feature>